<gene>
    <name evidence="2" type="ORF">SDRG_07370</name>
</gene>
<evidence type="ECO:0000313" key="3">
    <source>
        <dbReference type="Proteomes" id="UP000030762"/>
    </source>
</evidence>
<evidence type="ECO:0000256" key="1">
    <source>
        <dbReference type="SAM" id="Phobius"/>
    </source>
</evidence>
<reference evidence="2 3" key="1">
    <citation type="submission" date="2012-04" db="EMBL/GenBank/DDBJ databases">
        <title>The Genome Sequence of Saprolegnia declina VS20.</title>
        <authorList>
            <consortium name="The Broad Institute Genome Sequencing Platform"/>
            <person name="Russ C."/>
            <person name="Nusbaum C."/>
            <person name="Tyler B."/>
            <person name="van West P."/>
            <person name="Dieguez-Uribeondo J."/>
            <person name="de Bruijn I."/>
            <person name="Tripathy S."/>
            <person name="Jiang R."/>
            <person name="Young S.K."/>
            <person name="Zeng Q."/>
            <person name="Gargeya S."/>
            <person name="Fitzgerald M."/>
            <person name="Haas B."/>
            <person name="Abouelleil A."/>
            <person name="Alvarado L."/>
            <person name="Arachchi H.M."/>
            <person name="Berlin A."/>
            <person name="Chapman S.B."/>
            <person name="Goldberg J."/>
            <person name="Griggs A."/>
            <person name="Gujja S."/>
            <person name="Hansen M."/>
            <person name="Howarth C."/>
            <person name="Imamovic A."/>
            <person name="Larimer J."/>
            <person name="McCowen C."/>
            <person name="Montmayeur A."/>
            <person name="Murphy C."/>
            <person name="Neiman D."/>
            <person name="Pearson M."/>
            <person name="Priest M."/>
            <person name="Roberts A."/>
            <person name="Saif S."/>
            <person name="Shea T."/>
            <person name="Sisk P."/>
            <person name="Sykes S."/>
            <person name="Wortman J."/>
            <person name="Nusbaum C."/>
            <person name="Birren B."/>
        </authorList>
    </citation>
    <scope>NUCLEOTIDE SEQUENCE [LARGE SCALE GENOMIC DNA]</scope>
    <source>
        <strain evidence="2 3">VS20</strain>
    </source>
</reference>
<dbReference type="VEuPathDB" id="FungiDB:SDRG_07370"/>
<feature type="transmembrane region" description="Helical" evidence="1">
    <location>
        <begin position="7"/>
        <end position="30"/>
    </location>
</feature>
<evidence type="ECO:0000313" key="2">
    <source>
        <dbReference type="EMBL" id="EQC35137.1"/>
    </source>
</evidence>
<proteinExistence type="predicted"/>
<dbReference type="Proteomes" id="UP000030762">
    <property type="component" value="Unassembled WGS sequence"/>
</dbReference>
<organism evidence="2 3">
    <name type="scientific">Saprolegnia diclina (strain VS20)</name>
    <dbReference type="NCBI Taxonomy" id="1156394"/>
    <lineage>
        <taxon>Eukaryota</taxon>
        <taxon>Sar</taxon>
        <taxon>Stramenopiles</taxon>
        <taxon>Oomycota</taxon>
        <taxon>Saprolegniomycetes</taxon>
        <taxon>Saprolegniales</taxon>
        <taxon>Saprolegniaceae</taxon>
        <taxon>Saprolegnia</taxon>
    </lineage>
</organism>
<dbReference type="RefSeq" id="XP_008611421.1">
    <property type="nucleotide sequence ID" value="XM_008613199.1"/>
</dbReference>
<sequence length="365" mass="38753">MLVRTTAALAAAFVMFAVYGASVIALVAAFGSDLLVLPNAVSVSVVVIAVSVFGLGHLAWTRRAPSLPLCLVLLVLEMACCSALLMAAVNGVSMTIKATEKAPTLTAYQQQIEAFVASVPHRPIDFYATVLRAAGVVSSPMRALTSDAYPLEAARAFAEAYCVSDRTCSDVPLIDTLLFSDVWPNENVMAGITRALSMNMTVTSTTTLERFCADVKLPPIVLETAARDHVTSFISDVSHLCAGCAALTKLSTSRLSAWIDATCPRTASFGAFCIDSAACMADGQTTGSGCASLVKSKYLHPAYDACFGRTLMLAARTSDATIVIGSMVLLLLSLLLTARLWVCIETHRRTSMGETRCSVQYSLDY</sequence>
<keyword evidence="1" id="KW-1133">Transmembrane helix</keyword>
<dbReference type="EMBL" id="JH767152">
    <property type="protein sequence ID" value="EQC35137.1"/>
    <property type="molecule type" value="Genomic_DNA"/>
</dbReference>
<dbReference type="InParanoid" id="T0RXR3"/>
<keyword evidence="1" id="KW-0472">Membrane</keyword>
<protein>
    <submittedName>
        <fullName evidence="2">Uncharacterized protein</fullName>
    </submittedName>
</protein>
<accession>T0RXR3</accession>
<feature type="transmembrane region" description="Helical" evidence="1">
    <location>
        <begin position="36"/>
        <end position="60"/>
    </location>
</feature>
<name>T0RXR3_SAPDV</name>
<keyword evidence="3" id="KW-1185">Reference proteome</keyword>
<feature type="transmembrane region" description="Helical" evidence="1">
    <location>
        <begin position="322"/>
        <end position="342"/>
    </location>
</feature>
<keyword evidence="1" id="KW-0812">Transmembrane</keyword>
<dbReference type="GeneID" id="19948097"/>
<dbReference type="AlphaFoldDB" id="T0RXR3"/>
<feature type="transmembrane region" description="Helical" evidence="1">
    <location>
        <begin position="67"/>
        <end position="89"/>
    </location>
</feature>